<evidence type="ECO:0000256" key="1">
    <source>
        <dbReference type="SAM" id="SignalP"/>
    </source>
</evidence>
<comment type="caution">
    <text evidence="2">The sequence shown here is derived from an EMBL/GenBank/DDBJ whole genome shotgun (WGS) entry which is preliminary data.</text>
</comment>
<dbReference type="InterPro" id="IPR051675">
    <property type="entry name" value="Endo/Exo/Phosphatase_dom_1"/>
</dbReference>
<accession>A0A8J3CHM6</accession>
<gene>
    <name evidence="2" type="ORF">GCM10009007_13150</name>
</gene>
<organism evidence="2 3">
    <name type="scientific">Formosimonas limnophila</name>
    <dbReference type="NCBI Taxonomy" id="1384487"/>
    <lineage>
        <taxon>Bacteria</taxon>
        <taxon>Pseudomonadati</taxon>
        <taxon>Pseudomonadota</taxon>
        <taxon>Betaproteobacteria</taxon>
        <taxon>Burkholderiales</taxon>
        <taxon>Burkholderiaceae</taxon>
        <taxon>Formosimonas</taxon>
    </lineage>
</organism>
<evidence type="ECO:0008006" key="4">
    <source>
        <dbReference type="Google" id="ProtNLM"/>
    </source>
</evidence>
<protein>
    <recommendedName>
        <fullName evidence="4">Competence protein ComEA</fullName>
    </recommendedName>
</protein>
<dbReference type="SUPFAM" id="SSF47781">
    <property type="entry name" value="RuvA domain 2-like"/>
    <property type="match status" value="1"/>
</dbReference>
<dbReference type="PANTHER" id="PTHR21180:SF32">
    <property type="entry name" value="ENDONUCLEASE_EXONUCLEASE_PHOSPHATASE FAMILY DOMAIN-CONTAINING PROTEIN 1"/>
    <property type="match status" value="1"/>
</dbReference>
<dbReference type="GO" id="GO:0015628">
    <property type="term" value="P:protein secretion by the type II secretion system"/>
    <property type="evidence" value="ECO:0007669"/>
    <property type="project" value="TreeGrafter"/>
</dbReference>
<name>A0A8J3CHM6_9BURK</name>
<dbReference type="GO" id="GO:0015627">
    <property type="term" value="C:type II protein secretion system complex"/>
    <property type="evidence" value="ECO:0007669"/>
    <property type="project" value="TreeGrafter"/>
</dbReference>
<evidence type="ECO:0000313" key="2">
    <source>
        <dbReference type="EMBL" id="GHA73513.1"/>
    </source>
</evidence>
<reference evidence="2" key="2">
    <citation type="submission" date="2020-09" db="EMBL/GenBank/DDBJ databases">
        <authorList>
            <person name="Sun Q."/>
            <person name="Kim S."/>
        </authorList>
    </citation>
    <scope>NUCLEOTIDE SEQUENCE</scope>
    <source>
        <strain evidence="2">KCTC 32501</strain>
    </source>
</reference>
<reference evidence="2" key="1">
    <citation type="journal article" date="2014" name="Int. J. Syst. Evol. Microbiol.">
        <title>Complete genome sequence of Corynebacterium casei LMG S-19264T (=DSM 44701T), isolated from a smear-ripened cheese.</title>
        <authorList>
            <consortium name="US DOE Joint Genome Institute (JGI-PGF)"/>
            <person name="Walter F."/>
            <person name="Albersmeier A."/>
            <person name="Kalinowski J."/>
            <person name="Ruckert C."/>
        </authorList>
    </citation>
    <scope>NUCLEOTIDE SEQUENCE</scope>
    <source>
        <strain evidence="2">KCTC 32501</strain>
    </source>
</reference>
<dbReference type="PANTHER" id="PTHR21180">
    <property type="entry name" value="ENDONUCLEASE/EXONUCLEASE/PHOSPHATASE FAMILY DOMAIN-CONTAINING PROTEIN 1"/>
    <property type="match status" value="1"/>
</dbReference>
<sequence length="89" mass="9768">MRLRRYLALGWLSCAVATSVQAADVNRATAFQLEAVGGIGEQMAADIVAERVAHGRFVSWDDFRQRVKGVGEHNLKIMQKDGLTLNANP</sequence>
<dbReference type="RefSeq" id="WP_189493150.1">
    <property type="nucleotide sequence ID" value="NZ_BMZG01000006.1"/>
</dbReference>
<dbReference type="InterPro" id="IPR010994">
    <property type="entry name" value="RuvA_2-like"/>
</dbReference>
<dbReference type="Pfam" id="PF12836">
    <property type="entry name" value="HHH_3"/>
    <property type="match status" value="1"/>
</dbReference>
<dbReference type="EMBL" id="BMZG01000006">
    <property type="protein sequence ID" value="GHA73513.1"/>
    <property type="molecule type" value="Genomic_DNA"/>
</dbReference>
<keyword evidence="1" id="KW-0732">Signal</keyword>
<dbReference type="Gene3D" id="1.10.150.280">
    <property type="entry name" value="AF1531-like domain"/>
    <property type="match status" value="1"/>
</dbReference>
<evidence type="ECO:0000313" key="3">
    <source>
        <dbReference type="Proteomes" id="UP000614287"/>
    </source>
</evidence>
<feature type="signal peptide" evidence="1">
    <location>
        <begin position="1"/>
        <end position="22"/>
    </location>
</feature>
<keyword evidence="3" id="KW-1185">Reference proteome</keyword>
<dbReference type="Proteomes" id="UP000614287">
    <property type="component" value="Unassembled WGS sequence"/>
</dbReference>
<feature type="chain" id="PRO_5035217342" description="Competence protein ComEA" evidence="1">
    <location>
        <begin position="23"/>
        <end position="89"/>
    </location>
</feature>
<proteinExistence type="predicted"/>
<dbReference type="AlphaFoldDB" id="A0A8J3CHM6"/>